<feature type="transmembrane region" description="Helical" evidence="12">
    <location>
        <begin position="98"/>
        <end position="122"/>
    </location>
</feature>
<protein>
    <submittedName>
        <fullName evidence="14">Alkane 1-monooxygenase</fullName>
    </submittedName>
</protein>
<dbReference type="RefSeq" id="WP_091296728.1">
    <property type="nucleotide sequence ID" value="NZ_FOCE01000001.1"/>
</dbReference>
<evidence type="ECO:0000256" key="5">
    <source>
        <dbReference type="ARBA" id="ARBA00022692"/>
    </source>
</evidence>
<evidence type="ECO:0000256" key="2">
    <source>
        <dbReference type="ARBA" id="ARBA00010823"/>
    </source>
</evidence>
<organism evidence="14 15">
    <name type="scientific">Gemmobacter aquatilis</name>
    <dbReference type="NCBI Taxonomy" id="933059"/>
    <lineage>
        <taxon>Bacteria</taxon>
        <taxon>Pseudomonadati</taxon>
        <taxon>Pseudomonadota</taxon>
        <taxon>Alphaproteobacteria</taxon>
        <taxon>Rhodobacterales</taxon>
        <taxon>Paracoccaceae</taxon>
        <taxon>Gemmobacter</taxon>
    </lineage>
</organism>
<keyword evidence="10 14" id="KW-0503">Monooxygenase</keyword>
<proteinExistence type="inferred from homology"/>
<keyword evidence="9" id="KW-0408">Iron</keyword>
<evidence type="ECO:0000256" key="10">
    <source>
        <dbReference type="ARBA" id="ARBA00023033"/>
    </source>
</evidence>
<evidence type="ECO:0000256" key="6">
    <source>
        <dbReference type="ARBA" id="ARBA00022723"/>
    </source>
</evidence>
<dbReference type="PANTHER" id="PTHR38674:SF1">
    <property type="entry name" value="ALKANE 1-MONOOXYGENASE 1"/>
    <property type="match status" value="1"/>
</dbReference>
<evidence type="ECO:0000256" key="12">
    <source>
        <dbReference type="SAM" id="Phobius"/>
    </source>
</evidence>
<comment type="similarity">
    <text evidence="2">Belongs to the fatty acid desaturase type 1 family. AlkB subfamily.</text>
</comment>
<evidence type="ECO:0000256" key="3">
    <source>
        <dbReference type="ARBA" id="ARBA00022475"/>
    </source>
</evidence>
<evidence type="ECO:0000256" key="1">
    <source>
        <dbReference type="ARBA" id="ARBA00004429"/>
    </source>
</evidence>
<name>A0A1H7ZYX9_9RHOB</name>
<gene>
    <name evidence="14" type="ORF">SAMN04488103_101694</name>
</gene>
<feature type="transmembrane region" description="Helical" evidence="12">
    <location>
        <begin position="318"/>
        <end position="339"/>
    </location>
</feature>
<evidence type="ECO:0000313" key="14">
    <source>
        <dbReference type="EMBL" id="SEM63446.1"/>
    </source>
</evidence>
<keyword evidence="3" id="KW-1003">Cell membrane</keyword>
<reference evidence="14 15" key="1">
    <citation type="submission" date="2016-10" db="EMBL/GenBank/DDBJ databases">
        <authorList>
            <person name="de Groot N.N."/>
        </authorList>
    </citation>
    <scope>NUCLEOTIDE SEQUENCE [LARGE SCALE GENOMIC DNA]</scope>
    <source>
        <strain evidence="14 15">DSM 3857</strain>
    </source>
</reference>
<feature type="domain" description="Fatty acid desaturase" evidence="13">
    <location>
        <begin position="105"/>
        <end position="330"/>
    </location>
</feature>
<dbReference type="GO" id="GO:0006629">
    <property type="term" value="P:lipid metabolic process"/>
    <property type="evidence" value="ECO:0007669"/>
    <property type="project" value="InterPro"/>
</dbReference>
<keyword evidence="5 12" id="KW-0812">Transmembrane</keyword>
<evidence type="ECO:0000256" key="8">
    <source>
        <dbReference type="ARBA" id="ARBA00023002"/>
    </source>
</evidence>
<dbReference type="GO" id="GO:0005886">
    <property type="term" value="C:plasma membrane"/>
    <property type="evidence" value="ECO:0007669"/>
    <property type="project" value="UniProtKB-SubCell"/>
</dbReference>
<dbReference type="CDD" id="cd03512">
    <property type="entry name" value="Alkane-hydroxylase"/>
    <property type="match status" value="1"/>
</dbReference>
<evidence type="ECO:0000256" key="4">
    <source>
        <dbReference type="ARBA" id="ARBA00022519"/>
    </source>
</evidence>
<evidence type="ECO:0000259" key="13">
    <source>
        <dbReference type="Pfam" id="PF00487"/>
    </source>
</evidence>
<dbReference type="STRING" id="933059.SAMN04488103_101694"/>
<dbReference type="GO" id="GO:0046872">
    <property type="term" value="F:metal ion binding"/>
    <property type="evidence" value="ECO:0007669"/>
    <property type="project" value="UniProtKB-KW"/>
</dbReference>
<feature type="transmembrane region" description="Helical" evidence="12">
    <location>
        <begin position="34"/>
        <end position="55"/>
    </location>
</feature>
<dbReference type="InterPro" id="IPR033885">
    <property type="entry name" value="AlkB/XylM"/>
</dbReference>
<feature type="transmembrane region" description="Helical" evidence="12">
    <location>
        <begin position="221"/>
        <end position="248"/>
    </location>
</feature>
<comment type="subcellular location">
    <subcellularLocation>
        <location evidence="1">Cell inner membrane</location>
        <topology evidence="1">Multi-pass membrane protein</topology>
    </subcellularLocation>
</comment>
<dbReference type="Proteomes" id="UP000198761">
    <property type="component" value="Unassembled WGS sequence"/>
</dbReference>
<keyword evidence="8" id="KW-0560">Oxidoreductase</keyword>
<keyword evidence="6" id="KW-0479">Metal-binding</keyword>
<keyword evidence="11 12" id="KW-0472">Membrane</keyword>
<dbReference type="InterPro" id="IPR005804">
    <property type="entry name" value="FA_desaturase_dom"/>
</dbReference>
<dbReference type="OrthoDB" id="4759734at2"/>
<keyword evidence="15" id="KW-1185">Reference proteome</keyword>
<keyword evidence="7 12" id="KW-1133">Transmembrane helix</keyword>
<dbReference type="EMBL" id="FOCE01000001">
    <property type="protein sequence ID" value="SEM63446.1"/>
    <property type="molecule type" value="Genomic_DNA"/>
</dbReference>
<accession>A0A1H7ZYX9</accession>
<feature type="transmembrane region" description="Helical" evidence="12">
    <location>
        <begin position="67"/>
        <end position="92"/>
    </location>
</feature>
<dbReference type="PANTHER" id="PTHR38674">
    <property type="entry name" value="ALKANE 1-MONOOXYGENASE 1"/>
    <property type="match status" value="1"/>
</dbReference>
<dbReference type="Pfam" id="PF00487">
    <property type="entry name" value="FA_desaturase"/>
    <property type="match status" value="1"/>
</dbReference>
<evidence type="ECO:0000256" key="9">
    <source>
        <dbReference type="ARBA" id="ARBA00023004"/>
    </source>
</evidence>
<evidence type="ECO:0000256" key="7">
    <source>
        <dbReference type="ARBA" id="ARBA00022989"/>
    </source>
</evidence>
<keyword evidence="4" id="KW-0997">Cell inner membrane</keyword>
<evidence type="ECO:0000313" key="15">
    <source>
        <dbReference type="Proteomes" id="UP000198761"/>
    </source>
</evidence>
<dbReference type="GO" id="GO:0004497">
    <property type="term" value="F:monooxygenase activity"/>
    <property type="evidence" value="ECO:0007669"/>
    <property type="project" value="UniProtKB-KW"/>
</dbReference>
<evidence type="ECO:0000256" key="11">
    <source>
        <dbReference type="ARBA" id="ARBA00023136"/>
    </source>
</evidence>
<dbReference type="AlphaFoldDB" id="A0A1H7ZYX9"/>
<sequence>MPKTRLRDALPFWLSLGLLPLTFLAATRGGWSVLLVPAYAWTLITLLDLLLGLNTENPATDTEDDDLFWYRAITLIWLPLQALTIYGTIWWVTHTDHLSILEILGLMFGLGVVSGTIGIVYAHELLHQRNDAERWLGDLLLATVLYSHFRTEHLLVHHRHVGTPRDAVTARYNEGFHRFFLRVLRECPASAWAAEREKLAKVGRPVWHKSNPFWRYAGLQLLAVALAYAVGGGWGIVLFALQAFWAIWQLELTNYIEHYGLVRRKLEGGKYEPVRPHHSWNAPHRASNWLLINLQRHSDHHYKPDRRFPLLQTYPEDAAPMLPMGYPAMGVLAMIPPLWRRRMNPRVRAWRRKYYPDVTDWSAA</sequence>